<evidence type="ECO:0000259" key="5">
    <source>
        <dbReference type="Pfam" id="PF04542"/>
    </source>
</evidence>
<dbReference type="InterPro" id="IPR000943">
    <property type="entry name" value="RNA_pol_sigma70"/>
</dbReference>
<dbReference type="SUPFAM" id="SSF88659">
    <property type="entry name" value="Sigma3 and sigma4 domains of RNA polymerase sigma factors"/>
    <property type="match status" value="1"/>
</dbReference>
<dbReference type="NCBIfam" id="TIGR02937">
    <property type="entry name" value="sigma70-ECF"/>
    <property type="match status" value="1"/>
</dbReference>
<evidence type="ECO:0000256" key="2">
    <source>
        <dbReference type="ARBA" id="ARBA00023082"/>
    </source>
</evidence>
<dbReference type="PRINTS" id="PR00046">
    <property type="entry name" value="SIGMA70FCT"/>
</dbReference>
<dbReference type="InterPro" id="IPR014284">
    <property type="entry name" value="RNA_pol_sigma-70_dom"/>
</dbReference>
<evidence type="ECO:0000259" key="6">
    <source>
        <dbReference type="Pfam" id="PF04545"/>
    </source>
</evidence>
<dbReference type="Pfam" id="PF04542">
    <property type="entry name" value="Sigma70_r2"/>
    <property type="match status" value="1"/>
</dbReference>
<comment type="caution">
    <text evidence="7">The sequence shown here is derived from an EMBL/GenBank/DDBJ whole genome shotgun (WGS) entry which is preliminary data.</text>
</comment>
<dbReference type="EMBL" id="DACTCB010000065">
    <property type="protein sequence ID" value="HAT4309645.1"/>
    <property type="molecule type" value="Genomic_DNA"/>
</dbReference>
<evidence type="ECO:0000256" key="3">
    <source>
        <dbReference type="ARBA" id="ARBA00023125"/>
    </source>
</evidence>
<evidence type="ECO:0000256" key="1">
    <source>
        <dbReference type="ARBA" id="ARBA00023015"/>
    </source>
</evidence>
<dbReference type="PANTHER" id="PTHR30385">
    <property type="entry name" value="SIGMA FACTOR F FLAGELLAR"/>
    <property type="match status" value="1"/>
</dbReference>
<reference evidence="7" key="1">
    <citation type="journal article" date="2018" name="Genome Biol.">
        <title>SKESA: strategic k-mer extension for scrupulous assemblies.</title>
        <authorList>
            <person name="Souvorov A."/>
            <person name="Agarwala R."/>
            <person name="Lipman D.J."/>
        </authorList>
    </citation>
    <scope>NUCLEOTIDE SEQUENCE</scope>
    <source>
        <strain evidence="7">C8</strain>
    </source>
</reference>
<dbReference type="Proteomes" id="UP000859547">
    <property type="component" value="Unassembled WGS sequence"/>
</dbReference>
<dbReference type="InterPro" id="IPR007630">
    <property type="entry name" value="RNA_pol_sigma70_r4"/>
</dbReference>
<feature type="domain" description="RNA polymerase sigma-70 region 2" evidence="5">
    <location>
        <begin position="4"/>
        <end position="72"/>
    </location>
</feature>
<sequence>MINVEDYIGLAYKVASKFYSKYWDTSVDEINSAAFLGLVKARKRFNEERGGNFGTFAKVTIEYEIKESIFRDRSKFIRKVTDGKERYERVYIDSLNIEIKSQKVDKGNELVDYLVGEFDMDKELDNLNLKIAINKLDENQRKVIKLLYFEGKTQKEVAKILGVYQQNISKIKNRAIDSLRKILVC</sequence>
<accession>A0A8H9UZ30</accession>
<dbReference type="CDD" id="cd06171">
    <property type="entry name" value="Sigma70_r4"/>
    <property type="match status" value="1"/>
</dbReference>
<reference evidence="7" key="2">
    <citation type="submission" date="2020-07" db="EMBL/GenBank/DDBJ databases">
        <authorList>
            <consortium name="NCBI Pathogen Detection Project"/>
        </authorList>
    </citation>
    <scope>NUCLEOTIDE SEQUENCE</scope>
    <source>
        <strain evidence="7">C8</strain>
    </source>
</reference>
<organism evidence="7">
    <name type="scientific">Clostridium perfringens</name>
    <dbReference type="NCBI Taxonomy" id="1502"/>
    <lineage>
        <taxon>Bacteria</taxon>
        <taxon>Bacillati</taxon>
        <taxon>Bacillota</taxon>
        <taxon>Clostridia</taxon>
        <taxon>Eubacteriales</taxon>
        <taxon>Clostridiaceae</taxon>
        <taxon>Clostridium</taxon>
    </lineage>
</organism>
<dbReference type="AlphaFoldDB" id="A0A8H9UZ30"/>
<dbReference type="GO" id="GO:0006352">
    <property type="term" value="P:DNA-templated transcription initiation"/>
    <property type="evidence" value="ECO:0007669"/>
    <property type="project" value="InterPro"/>
</dbReference>
<dbReference type="SUPFAM" id="SSF88946">
    <property type="entry name" value="Sigma2 domain of RNA polymerase sigma factors"/>
    <property type="match status" value="1"/>
</dbReference>
<keyword evidence="2" id="KW-0731">Sigma factor</keyword>
<dbReference type="InterPro" id="IPR013325">
    <property type="entry name" value="RNA_pol_sigma_r2"/>
</dbReference>
<dbReference type="InterPro" id="IPR013324">
    <property type="entry name" value="RNA_pol_sigma_r3/r4-like"/>
</dbReference>
<proteinExistence type="predicted"/>
<keyword evidence="3" id="KW-0238">DNA-binding</keyword>
<protein>
    <submittedName>
        <fullName evidence="7">Sigma-70 family RNA polymerase sigma factor</fullName>
    </submittedName>
</protein>
<dbReference type="InterPro" id="IPR007627">
    <property type="entry name" value="RNA_pol_sigma70_r2"/>
</dbReference>
<feature type="domain" description="RNA polymerase sigma-70 region 4" evidence="6">
    <location>
        <begin position="132"/>
        <end position="181"/>
    </location>
</feature>
<gene>
    <name evidence="7" type="ORF">I9080_003515</name>
</gene>
<dbReference type="Gene3D" id="1.10.1740.10">
    <property type="match status" value="1"/>
</dbReference>
<keyword evidence="4" id="KW-0804">Transcription</keyword>
<dbReference type="GO" id="GO:0003677">
    <property type="term" value="F:DNA binding"/>
    <property type="evidence" value="ECO:0007669"/>
    <property type="project" value="UniProtKB-KW"/>
</dbReference>
<dbReference type="Gene3D" id="1.20.140.160">
    <property type="match status" value="1"/>
</dbReference>
<dbReference type="GO" id="GO:0016987">
    <property type="term" value="F:sigma factor activity"/>
    <property type="evidence" value="ECO:0007669"/>
    <property type="project" value="UniProtKB-KW"/>
</dbReference>
<name>A0A8H9UZ30_CLOPF</name>
<evidence type="ECO:0000313" key="7">
    <source>
        <dbReference type="EMBL" id="HAT4309645.1"/>
    </source>
</evidence>
<dbReference type="Pfam" id="PF04545">
    <property type="entry name" value="Sigma70_r4"/>
    <property type="match status" value="1"/>
</dbReference>
<evidence type="ECO:0000256" key="4">
    <source>
        <dbReference type="ARBA" id="ARBA00023163"/>
    </source>
</evidence>
<dbReference type="RefSeq" id="WP_110077215.1">
    <property type="nucleotide sequence ID" value="NZ_CATNWT010000001.1"/>
</dbReference>
<keyword evidence="1" id="KW-0805">Transcription regulation</keyword>